<dbReference type="EC" id="3.1.3.2" evidence="3"/>
<comment type="similarity">
    <text evidence="2">Belongs to the histidine acid phosphatase family.</text>
</comment>
<evidence type="ECO:0000256" key="1">
    <source>
        <dbReference type="ARBA" id="ARBA00000032"/>
    </source>
</evidence>
<dbReference type="InterPro" id="IPR000560">
    <property type="entry name" value="His_Pase_clade-2"/>
</dbReference>
<keyword evidence="5" id="KW-0378">Hydrolase</keyword>
<feature type="signal peptide" evidence="8">
    <location>
        <begin position="1"/>
        <end position="16"/>
    </location>
</feature>
<keyword evidence="7" id="KW-0325">Glycoprotein</keyword>
<evidence type="ECO:0000256" key="4">
    <source>
        <dbReference type="ARBA" id="ARBA00022729"/>
    </source>
</evidence>
<dbReference type="WBParaSite" id="SRAE_1000196800.1">
    <property type="protein sequence ID" value="SRAE_1000196800.1"/>
    <property type="gene ID" value="WBGene00258580"/>
</dbReference>
<dbReference type="OMA" id="DPHQESD"/>
<dbReference type="InterPro" id="IPR050645">
    <property type="entry name" value="Histidine_acid_phosphatase"/>
</dbReference>
<dbReference type="Proteomes" id="UP000035682">
    <property type="component" value="Unplaced"/>
</dbReference>
<dbReference type="CTD" id="36376075"/>
<dbReference type="OrthoDB" id="258392at2759"/>
<name>A0A090L8C9_STRRB</name>
<dbReference type="PANTHER" id="PTHR11567">
    <property type="entry name" value="ACID PHOSPHATASE-RELATED"/>
    <property type="match status" value="1"/>
</dbReference>
<dbReference type="EMBL" id="LN609528">
    <property type="protein sequence ID" value="CEF63710.1"/>
    <property type="molecule type" value="Genomic_DNA"/>
</dbReference>
<comment type="catalytic activity">
    <reaction evidence="1">
        <text>a phosphate monoester + H2O = an alcohol + phosphate</text>
        <dbReference type="Rhea" id="RHEA:15017"/>
        <dbReference type="ChEBI" id="CHEBI:15377"/>
        <dbReference type="ChEBI" id="CHEBI:30879"/>
        <dbReference type="ChEBI" id="CHEBI:43474"/>
        <dbReference type="ChEBI" id="CHEBI:67140"/>
        <dbReference type="EC" id="3.1.3.2"/>
    </reaction>
</comment>
<evidence type="ECO:0000313" key="12">
    <source>
        <dbReference type="WormBase" id="SRAE_1000196800"/>
    </source>
</evidence>
<evidence type="ECO:0000313" key="10">
    <source>
        <dbReference type="Proteomes" id="UP000035682"/>
    </source>
</evidence>
<keyword evidence="10" id="KW-1185">Reference proteome</keyword>
<evidence type="ECO:0000313" key="11">
    <source>
        <dbReference type="WBParaSite" id="SRAE_1000196800.1"/>
    </source>
</evidence>
<evidence type="ECO:0000256" key="8">
    <source>
        <dbReference type="SAM" id="SignalP"/>
    </source>
</evidence>
<reference evidence="10" key="2">
    <citation type="submission" date="2014-09" db="EMBL/GenBank/DDBJ databases">
        <authorList>
            <person name="Martin A.A."/>
        </authorList>
    </citation>
    <scope>NUCLEOTIDE SEQUENCE</scope>
    <source>
        <strain evidence="10">ED321</strain>
    </source>
</reference>
<dbReference type="InterPro" id="IPR033379">
    <property type="entry name" value="Acid_Pase_AS"/>
</dbReference>
<gene>
    <name evidence="9 11 12" type="ORF">SRAE_1000196800</name>
</gene>
<evidence type="ECO:0000256" key="5">
    <source>
        <dbReference type="ARBA" id="ARBA00022801"/>
    </source>
</evidence>
<evidence type="ECO:0000256" key="6">
    <source>
        <dbReference type="ARBA" id="ARBA00023157"/>
    </source>
</evidence>
<keyword evidence="4 8" id="KW-0732">Signal</keyword>
<dbReference type="SUPFAM" id="SSF53254">
    <property type="entry name" value="Phosphoglycerate mutase-like"/>
    <property type="match status" value="1"/>
</dbReference>
<evidence type="ECO:0000313" key="9">
    <source>
        <dbReference type="EMBL" id="CEF63710.1"/>
    </source>
</evidence>
<accession>A0A090L8C9</accession>
<evidence type="ECO:0000256" key="2">
    <source>
        <dbReference type="ARBA" id="ARBA00005375"/>
    </source>
</evidence>
<protein>
    <recommendedName>
        <fullName evidence="3">acid phosphatase</fullName>
        <ecNumber evidence="3">3.1.3.2</ecNumber>
    </recommendedName>
</protein>
<dbReference type="STRING" id="34506.A0A090L8C9"/>
<dbReference type="Pfam" id="PF00328">
    <property type="entry name" value="His_Phos_2"/>
    <property type="match status" value="1"/>
</dbReference>
<evidence type="ECO:0000256" key="3">
    <source>
        <dbReference type="ARBA" id="ARBA00012646"/>
    </source>
</evidence>
<dbReference type="PANTHER" id="PTHR11567:SF211">
    <property type="entry name" value="PROSTATIC ACID PHOSPHATASE"/>
    <property type="match status" value="1"/>
</dbReference>
<dbReference type="Gene3D" id="3.40.50.1240">
    <property type="entry name" value="Phosphoglycerate mutase-like"/>
    <property type="match status" value="1"/>
</dbReference>
<dbReference type="WormBase" id="SRAE_1000196800">
    <property type="protein sequence ID" value="SRP05023"/>
    <property type="gene ID" value="WBGene00258580"/>
</dbReference>
<proteinExistence type="inferred from homology"/>
<dbReference type="GO" id="GO:0003993">
    <property type="term" value="F:acid phosphatase activity"/>
    <property type="evidence" value="ECO:0007669"/>
    <property type="project" value="UniProtKB-EC"/>
</dbReference>
<sequence length="381" mass="42951">MKIIFLLLSFVSIIKSKDLLLIQAVWRHGDRAPSGGYPNDPYPESSWPVPWGELTPLGMDQHFRQGLKIKERYVNQFRLLNSTYKKTEVSARSTDVDRCLVSAYSSLAGLYSDSVTTYPTNNAKWPKNWTPIPVHTVPDKDDNLLNPDFSCLKMEAEEAKLGTNIKFLKYAASKAPLLLKVSEASGLKITDIKDLKNLFDSLKIEKYHNFTLPLWVTNDLYNEVEDVVNTVWDLSSGQTRIGIPENSQLIKLKGGNLLKTMIENMKNSKAVIESNGVNEKKYNIFSAHDTTVAAFLRTLGAKSSVIGDNEPNFASIVMVELWKDSSKNFFVEVLYSDDAESPFRSITKYVTGCNNASYCPLDTFISRSNKYIPDDINKECL</sequence>
<dbReference type="RefSeq" id="XP_024502911.1">
    <property type="nucleotide sequence ID" value="XM_024648989.1"/>
</dbReference>
<keyword evidence="6" id="KW-1015">Disulfide bond</keyword>
<reference evidence="11" key="3">
    <citation type="submission" date="2020-12" db="UniProtKB">
        <authorList>
            <consortium name="WormBaseParasite"/>
        </authorList>
    </citation>
    <scope>IDENTIFICATION</scope>
</reference>
<organism evidence="9">
    <name type="scientific">Strongyloides ratti</name>
    <name type="common">Parasitic roundworm</name>
    <dbReference type="NCBI Taxonomy" id="34506"/>
    <lineage>
        <taxon>Eukaryota</taxon>
        <taxon>Metazoa</taxon>
        <taxon>Ecdysozoa</taxon>
        <taxon>Nematoda</taxon>
        <taxon>Chromadorea</taxon>
        <taxon>Rhabditida</taxon>
        <taxon>Tylenchina</taxon>
        <taxon>Panagrolaimomorpha</taxon>
        <taxon>Strongyloidoidea</taxon>
        <taxon>Strongyloididae</taxon>
        <taxon>Strongyloides</taxon>
    </lineage>
</organism>
<feature type="chain" id="PRO_5015030562" description="acid phosphatase" evidence="8">
    <location>
        <begin position="17"/>
        <end position="381"/>
    </location>
</feature>
<dbReference type="CDD" id="cd07061">
    <property type="entry name" value="HP_HAP_like"/>
    <property type="match status" value="1"/>
</dbReference>
<dbReference type="PROSITE" id="PS00616">
    <property type="entry name" value="HIS_ACID_PHOSPHAT_1"/>
    <property type="match status" value="1"/>
</dbReference>
<reference evidence="9" key="1">
    <citation type="submission" date="2014-09" db="EMBL/GenBank/DDBJ databases">
        <authorList>
            <person name="Aslett A.Martin."/>
        </authorList>
    </citation>
    <scope>NUCLEOTIDE SEQUENCE</scope>
    <source>
        <strain evidence="9">ED321 Heterogonic</strain>
    </source>
</reference>
<evidence type="ECO:0000256" key="7">
    <source>
        <dbReference type="ARBA" id="ARBA00023180"/>
    </source>
</evidence>
<dbReference type="GeneID" id="36376075"/>
<dbReference type="InterPro" id="IPR029033">
    <property type="entry name" value="His_PPase_superfam"/>
</dbReference>
<dbReference type="AlphaFoldDB" id="A0A090L8C9"/>